<dbReference type="InterPro" id="IPR050319">
    <property type="entry name" value="ABC_transp_ATP-bind"/>
</dbReference>
<evidence type="ECO:0000256" key="3">
    <source>
        <dbReference type="ARBA" id="ARBA00022741"/>
    </source>
</evidence>
<comment type="caution">
    <text evidence="6">The sequence shown here is derived from an EMBL/GenBank/DDBJ whole genome shotgun (WGS) entry which is preliminary data.</text>
</comment>
<keyword evidence="6" id="KW-0456">Lyase</keyword>
<keyword evidence="2" id="KW-0813">Transport</keyword>
<dbReference type="GO" id="GO:0055085">
    <property type="term" value="P:transmembrane transport"/>
    <property type="evidence" value="ECO:0007669"/>
    <property type="project" value="UniProtKB-ARBA"/>
</dbReference>
<dbReference type="Pfam" id="PF00005">
    <property type="entry name" value="ABC_tran"/>
    <property type="match status" value="1"/>
</dbReference>
<organism evidence="6 7">
    <name type="scientific">Desulfofundulus thermobenzoicus</name>
    <dbReference type="NCBI Taxonomy" id="29376"/>
    <lineage>
        <taxon>Bacteria</taxon>
        <taxon>Bacillati</taxon>
        <taxon>Bacillota</taxon>
        <taxon>Clostridia</taxon>
        <taxon>Eubacteriales</taxon>
        <taxon>Peptococcaceae</taxon>
        <taxon>Desulfofundulus</taxon>
    </lineage>
</organism>
<dbReference type="Proteomes" id="UP000441717">
    <property type="component" value="Unassembled WGS sequence"/>
</dbReference>
<keyword evidence="7" id="KW-1185">Reference proteome</keyword>
<accession>A0A6N7ITQ9</accession>
<gene>
    <name evidence="6" type="primary">phnL</name>
    <name evidence="6" type="ORF">GFC01_14850</name>
</gene>
<protein>
    <submittedName>
        <fullName evidence="6">Phosphonate C-P lyase system protein PhnL</fullName>
    </submittedName>
</protein>
<evidence type="ECO:0000313" key="7">
    <source>
        <dbReference type="Proteomes" id="UP000441717"/>
    </source>
</evidence>
<dbReference type="SMART" id="SM00382">
    <property type="entry name" value="AAA"/>
    <property type="match status" value="1"/>
</dbReference>
<dbReference type="InterPro" id="IPR017871">
    <property type="entry name" value="ABC_transporter-like_CS"/>
</dbReference>
<sequence>MSVILKVENLCKKFTLHMLGGKTIVGCQDVSFVVEEGAFLGIFGPSGSGKSTILKCIYRTYLPSGGCIKYLSRCYGEVDLALAPERQVLVLRQEIGYVSQFLKIMPRVPAVDVVAEGLWLQGTDQEEARKVAREYLARLGVARELWDAYPVTFSGGEQQRVNLARALITRPRLLLLDEPTASLDVNTKNTVIELLRELKGSGTSMVGIFHDMDAARRLVDSAFVMRDGYCYPEKRRELA</sequence>
<evidence type="ECO:0000313" key="6">
    <source>
        <dbReference type="EMBL" id="MQL53515.1"/>
    </source>
</evidence>
<evidence type="ECO:0000256" key="2">
    <source>
        <dbReference type="ARBA" id="ARBA00022448"/>
    </source>
</evidence>
<dbReference type="RefSeq" id="WP_152947982.1">
    <property type="nucleotide sequence ID" value="NZ_WHYR01000053.1"/>
</dbReference>
<dbReference type="InterPro" id="IPR003593">
    <property type="entry name" value="AAA+_ATPase"/>
</dbReference>
<dbReference type="AlphaFoldDB" id="A0A6N7ITQ9"/>
<dbReference type="InterPro" id="IPR012701">
    <property type="entry name" value="CP_lyase_PhnL"/>
</dbReference>
<dbReference type="PANTHER" id="PTHR43776:SF7">
    <property type="entry name" value="D,D-DIPEPTIDE TRANSPORT ATP-BINDING PROTEIN DDPF-RELATED"/>
    <property type="match status" value="1"/>
</dbReference>
<dbReference type="GO" id="GO:0016829">
    <property type="term" value="F:lyase activity"/>
    <property type="evidence" value="ECO:0007669"/>
    <property type="project" value="UniProtKB-KW"/>
</dbReference>
<dbReference type="EMBL" id="WHYR01000053">
    <property type="protein sequence ID" value="MQL53515.1"/>
    <property type="molecule type" value="Genomic_DNA"/>
</dbReference>
<evidence type="ECO:0000256" key="4">
    <source>
        <dbReference type="ARBA" id="ARBA00022840"/>
    </source>
</evidence>
<dbReference type="SUPFAM" id="SSF52540">
    <property type="entry name" value="P-loop containing nucleoside triphosphate hydrolases"/>
    <property type="match status" value="1"/>
</dbReference>
<dbReference type="PANTHER" id="PTHR43776">
    <property type="entry name" value="TRANSPORT ATP-BINDING PROTEIN"/>
    <property type="match status" value="1"/>
</dbReference>
<comment type="similarity">
    <text evidence="1">Belongs to the ABC transporter superfamily.</text>
</comment>
<dbReference type="PROSITE" id="PS00211">
    <property type="entry name" value="ABC_TRANSPORTER_1"/>
    <property type="match status" value="1"/>
</dbReference>
<reference evidence="6 7" key="1">
    <citation type="submission" date="2019-10" db="EMBL/GenBank/DDBJ databases">
        <title>Comparative genomics of sulfur disproportionating microorganisms.</title>
        <authorList>
            <person name="Ward L.M."/>
            <person name="Bertran E."/>
            <person name="Johnston D."/>
        </authorList>
    </citation>
    <scope>NUCLEOTIDE SEQUENCE [LARGE SCALE GENOMIC DNA]</scope>
    <source>
        <strain evidence="6 7">DSM 14055</strain>
    </source>
</reference>
<keyword evidence="3" id="KW-0547">Nucleotide-binding</keyword>
<name>A0A6N7ITQ9_9FIRM</name>
<dbReference type="GO" id="GO:0016887">
    <property type="term" value="F:ATP hydrolysis activity"/>
    <property type="evidence" value="ECO:0007669"/>
    <property type="project" value="InterPro"/>
</dbReference>
<keyword evidence="4" id="KW-0067">ATP-binding</keyword>
<dbReference type="NCBIfam" id="TIGR02324">
    <property type="entry name" value="CP_lyasePhnL"/>
    <property type="match status" value="1"/>
</dbReference>
<dbReference type="OrthoDB" id="9810992at2"/>
<dbReference type="PROSITE" id="PS50893">
    <property type="entry name" value="ABC_TRANSPORTER_2"/>
    <property type="match status" value="1"/>
</dbReference>
<dbReference type="GO" id="GO:0005524">
    <property type="term" value="F:ATP binding"/>
    <property type="evidence" value="ECO:0007669"/>
    <property type="project" value="UniProtKB-KW"/>
</dbReference>
<evidence type="ECO:0000256" key="1">
    <source>
        <dbReference type="ARBA" id="ARBA00005417"/>
    </source>
</evidence>
<feature type="domain" description="ABC transporter" evidence="5">
    <location>
        <begin position="5"/>
        <end position="238"/>
    </location>
</feature>
<dbReference type="InterPro" id="IPR003439">
    <property type="entry name" value="ABC_transporter-like_ATP-bd"/>
</dbReference>
<dbReference type="InterPro" id="IPR027417">
    <property type="entry name" value="P-loop_NTPase"/>
</dbReference>
<proteinExistence type="inferred from homology"/>
<evidence type="ECO:0000259" key="5">
    <source>
        <dbReference type="PROSITE" id="PS50893"/>
    </source>
</evidence>
<dbReference type="Gene3D" id="3.40.50.300">
    <property type="entry name" value="P-loop containing nucleotide triphosphate hydrolases"/>
    <property type="match status" value="1"/>
</dbReference>